<dbReference type="KEGG" id="mlr:MELLADRAFT_112213"/>
<evidence type="ECO:0000313" key="2">
    <source>
        <dbReference type="Proteomes" id="UP000001072"/>
    </source>
</evidence>
<dbReference type="HOGENOM" id="CLU_1669772_0_0_1"/>
<dbReference type="PANTHER" id="PTHR11496:SF83">
    <property type="entry name" value="HYDROXYACID-OXOACID TRANSHYDROGENASE, MITOCHONDRIAL"/>
    <property type="match status" value="1"/>
</dbReference>
<dbReference type="RefSeq" id="XP_007416729.1">
    <property type="nucleotide sequence ID" value="XM_007416667.1"/>
</dbReference>
<protein>
    <submittedName>
        <fullName evidence="1">Uncharacterized protein</fullName>
    </submittedName>
</protein>
<organism evidence="2">
    <name type="scientific">Melampsora larici-populina (strain 98AG31 / pathotype 3-4-7)</name>
    <name type="common">Poplar leaf rust fungus</name>
    <dbReference type="NCBI Taxonomy" id="747676"/>
    <lineage>
        <taxon>Eukaryota</taxon>
        <taxon>Fungi</taxon>
        <taxon>Dikarya</taxon>
        <taxon>Basidiomycota</taxon>
        <taxon>Pucciniomycotina</taxon>
        <taxon>Pucciniomycetes</taxon>
        <taxon>Pucciniales</taxon>
        <taxon>Melampsoraceae</taxon>
        <taxon>Melampsora</taxon>
    </lineage>
</organism>
<gene>
    <name evidence="1" type="ORF">MELLADRAFT_112213</name>
</gene>
<dbReference type="eggNOG" id="KOG3857">
    <property type="taxonomic scope" value="Eukaryota"/>
</dbReference>
<dbReference type="PANTHER" id="PTHR11496">
    <property type="entry name" value="ALCOHOL DEHYDROGENASE"/>
    <property type="match status" value="1"/>
</dbReference>
<dbReference type="AlphaFoldDB" id="F4S5R1"/>
<dbReference type="GeneID" id="18924608"/>
<keyword evidence="2" id="KW-1185">Reference proteome</keyword>
<evidence type="ECO:0000313" key="1">
    <source>
        <dbReference type="EMBL" id="EGG00021.1"/>
    </source>
</evidence>
<proteinExistence type="predicted"/>
<dbReference type="VEuPathDB" id="FungiDB:MELLADRAFT_112213"/>
<dbReference type="STRING" id="747676.F4S5R1"/>
<dbReference type="OrthoDB" id="339764at2759"/>
<dbReference type="Proteomes" id="UP000001072">
    <property type="component" value="Unassembled WGS sequence"/>
</dbReference>
<dbReference type="EMBL" id="GL883152">
    <property type="protein sequence ID" value="EGG00021.1"/>
    <property type="molecule type" value="Genomic_DNA"/>
</dbReference>
<dbReference type="SUPFAM" id="SSF56796">
    <property type="entry name" value="Dehydroquinate synthase-like"/>
    <property type="match status" value="1"/>
</dbReference>
<name>F4S5R1_MELLP</name>
<dbReference type="GO" id="GO:0004022">
    <property type="term" value="F:alcohol dehydrogenase (NAD+) activity"/>
    <property type="evidence" value="ECO:0007669"/>
    <property type="project" value="TreeGrafter"/>
</dbReference>
<dbReference type="GO" id="GO:0005739">
    <property type="term" value="C:mitochondrion"/>
    <property type="evidence" value="ECO:0007669"/>
    <property type="project" value="TreeGrafter"/>
</dbReference>
<accession>F4S5R1</accession>
<sequence>MIQGRSQAYATPASGSGPKVEFPWLNYKSFGDGVTKEVELDFKNTKATKVGVYTASTVAKSLPMKAAIQSLELAGIFYKAFKDCKVKPTVGGKSVINTCEVANLCTCYPDAPLLEFGNAPIGKGSTILKTLKPLIAVRTTAGTGSETPGTAASYSFDS</sequence>
<dbReference type="InParanoid" id="F4S5R1"/>
<reference evidence="2" key="1">
    <citation type="journal article" date="2011" name="Proc. Natl. Acad. Sci. U.S.A.">
        <title>Obligate biotrophy features unraveled by the genomic analysis of rust fungi.</title>
        <authorList>
            <person name="Duplessis S."/>
            <person name="Cuomo C.A."/>
            <person name="Lin Y.-C."/>
            <person name="Aerts A."/>
            <person name="Tisserant E."/>
            <person name="Veneault-Fourrey C."/>
            <person name="Joly D.L."/>
            <person name="Hacquard S."/>
            <person name="Amselem J."/>
            <person name="Cantarel B.L."/>
            <person name="Chiu R."/>
            <person name="Coutinho P.M."/>
            <person name="Feau N."/>
            <person name="Field M."/>
            <person name="Frey P."/>
            <person name="Gelhaye E."/>
            <person name="Goldberg J."/>
            <person name="Grabherr M.G."/>
            <person name="Kodira C.D."/>
            <person name="Kohler A."/>
            <person name="Kuees U."/>
            <person name="Lindquist E.A."/>
            <person name="Lucas S.M."/>
            <person name="Mago R."/>
            <person name="Mauceli E."/>
            <person name="Morin E."/>
            <person name="Murat C."/>
            <person name="Pangilinan J.L."/>
            <person name="Park R."/>
            <person name="Pearson M."/>
            <person name="Quesneville H."/>
            <person name="Rouhier N."/>
            <person name="Sakthikumar S."/>
            <person name="Salamov A.A."/>
            <person name="Schmutz J."/>
            <person name="Selles B."/>
            <person name="Shapiro H."/>
            <person name="Tanguay P."/>
            <person name="Tuskan G.A."/>
            <person name="Henrissat B."/>
            <person name="Van de Peer Y."/>
            <person name="Rouze P."/>
            <person name="Ellis J.G."/>
            <person name="Dodds P.N."/>
            <person name="Schein J.E."/>
            <person name="Zhong S."/>
            <person name="Hamelin R.C."/>
            <person name="Grigoriev I.V."/>
            <person name="Szabo L.J."/>
            <person name="Martin F."/>
        </authorList>
    </citation>
    <scope>NUCLEOTIDE SEQUENCE [LARGE SCALE GENOMIC DNA]</scope>
    <source>
        <strain evidence="2">98AG31 / pathotype 3-4-7</strain>
    </source>
</reference>
<dbReference type="InterPro" id="IPR039697">
    <property type="entry name" value="Alcohol_dehydrogenase_Fe"/>
</dbReference>
<dbReference type="Gene3D" id="3.40.50.1970">
    <property type="match status" value="1"/>
</dbReference>